<sequence length="510" mass="54240">MTVRSSSSAAASAAPERAGRRPAAIRPAAVGRAVARTALGLLLVLMVLVIVRLPWIGDLGMHAATLQRLRHSPLDPGNPLVDADTPSPYYSPWMLLLGTVARVTGLSVFVVLRLAAVVGLALLVTGVWRYARTWSTHRDAPVLALLSLLLLWGTTPFLWSGFPGLTSLALTVSYPSTFTLGLAFHFWAWLTGALRRGAGWGTWLGLGALWAVILLCHQFSGVVATLGACAVVLGTRSGRATWPRPAAGLLLGVAVLWAWPYYDFFALFGAGSGLEPVHRVLYADLAARFGLVLLGVAALAARGRRDRRDPLVLFFLLGAGVVAAGWLSGHYSWGRALPAVVIPAQLAVALEAVRAGRRGVRAGWAALLAGTLAVGAWAQAGTLGYVVPHGALPQAVRDGYRPPWTGYGWITPWVGYGDVVMARTAPARRIPAYGPYTVAPGYPDFFLPDEGRRAAATEEYFAAGTPRGARRAIEREYGVRWVVDEAGTLDDAGLRAVARGPEGQVLYAVP</sequence>
<keyword evidence="3" id="KW-1185">Reference proteome</keyword>
<feature type="transmembrane region" description="Helical" evidence="1">
    <location>
        <begin position="280"/>
        <end position="299"/>
    </location>
</feature>
<evidence type="ECO:0000313" key="2">
    <source>
        <dbReference type="EMBL" id="QEU86071.1"/>
    </source>
</evidence>
<feature type="transmembrane region" description="Helical" evidence="1">
    <location>
        <begin position="168"/>
        <end position="190"/>
    </location>
</feature>
<feature type="transmembrane region" description="Helical" evidence="1">
    <location>
        <begin position="365"/>
        <end position="387"/>
    </location>
</feature>
<evidence type="ECO:0000256" key="1">
    <source>
        <dbReference type="SAM" id="Phobius"/>
    </source>
</evidence>
<proteinExistence type="predicted"/>
<feature type="transmembrane region" description="Helical" evidence="1">
    <location>
        <begin position="247"/>
        <end position="268"/>
    </location>
</feature>
<evidence type="ECO:0000313" key="3">
    <source>
        <dbReference type="Proteomes" id="UP000327143"/>
    </source>
</evidence>
<organism evidence="2 3">
    <name type="scientific">Streptomyces viridosporus T7A</name>
    <dbReference type="NCBI Taxonomy" id="665577"/>
    <lineage>
        <taxon>Bacteria</taxon>
        <taxon>Bacillati</taxon>
        <taxon>Actinomycetota</taxon>
        <taxon>Actinomycetes</taxon>
        <taxon>Kitasatosporales</taxon>
        <taxon>Streptomycetaceae</taxon>
        <taxon>Streptomyces</taxon>
    </lineage>
</organism>
<keyword evidence="1" id="KW-1133">Transmembrane helix</keyword>
<feature type="transmembrane region" description="Helical" evidence="1">
    <location>
        <begin position="140"/>
        <end position="162"/>
    </location>
</feature>
<reference evidence="2 3" key="1">
    <citation type="submission" date="2017-09" db="EMBL/GenBank/DDBJ databases">
        <authorList>
            <person name="Lee N."/>
            <person name="Cho B.-K."/>
        </authorList>
    </citation>
    <scope>NUCLEOTIDE SEQUENCE [LARGE SCALE GENOMIC DNA]</scope>
    <source>
        <strain evidence="2 3">ATCC 39115</strain>
    </source>
</reference>
<dbReference type="EMBL" id="CP023700">
    <property type="protein sequence ID" value="QEU86071.1"/>
    <property type="molecule type" value="Genomic_DNA"/>
</dbReference>
<dbReference type="RefSeq" id="WP_016826000.1">
    <property type="nucleotide sequence ID" value="NZ_CP023700.1"/>
</dbReference>
<keyword evidence="1" id="KW-0812">Transmembrane</keyword>
<keyword evidence="1" id="KW-0472">Membrane</keyword>
<gene>
    <name evidence="2" type="ORF">CP969_16130</name>
</gene>
<protein>
    <recommendedName>
        <fullName evidence="4">Glycosyltransferase RgtA/B/C/D-like domain-containing protein</fullName>
    </recommendedName>
</protein>
<name>A0ABX6AFJ9_STRVD</name>
<dbReference type="Proteomes" id="UP000327143">
    <property type="component" value="Chromosome"/>
</dbReference>
<feature type="transmembrane region" description="Helical" evidence="1">
    <location>
        <begin position="33"/>
        <end position="55"/>
    </location>
</feature>
<feature type="transmembrane region" description="Helical" evidence="1">
    <location>
        <begin position="219"/>
        <end position="235"/>
    </location>
</feature>
<evidence type="ECO:0008006" key="4">
    <source>
        <dbReference type="Google" id="ProtNLM"/>
    </source>
</evidence>
<feature type="transmembrane region" description="Helical" evidence="1">
    <location>
        <begin position="311"/>
        <end position="329"/>
    </location>
</feature>
<feature type="transmembrane region" description="Helical" evidence="1">
    <location>
        <begin position="335"/>
        <end position="353"/>
    </location>
</feature>
<feature type="transmembrane region" description="Helical" evidence="1">
    <location>
        <begin position="103"/>
        <end position="128"/>
    </location>
</feature>
<feature type="transmembrane region" description="Helical" evidence="1">
    <location>
        <begin position="197"/>
        <end position="213"/>
    </location>
</feature>
<accession>A0ABX6AFJ9</accession>